<gene>
    <name evidence="2" type="ORF">ULMA_31270</name>
</gene>
<dbReference type="AlphaFoldDB" id="A0A5J4ISM6"/>
<dbReference type="RefSeq" id="WP_151675445.1">
    <property type="nucleotide sequence ID" value="NZ_BKCG01000014.1"/>
</dbReference>
<accession>A0A5J4ISM6</accession>
<keyword evidence="3" id="KW-1185">Reference proteome</keyword>
<comment type="caution">
    <text evidence="2">The sequence shown here is derived from an EMBL/GenBank/DDBJ whole genome shotgun (WGS) entry which is preliminary data.</text>
</comment>
<evidence type="ECO:0000313" key="2">
    <source>
        <dbReference type="EMBL" id="GER61019.1"/>
    </source>
</evidence>
<sequence length="227" mass="25688">MKNLKQTFKVILILGVFSLLMVSCLNDPQTGAPPTEDIVQPDNIIPVSQAKEMYDEYTEKKVPLLSQIEPNNGLEYHPTRYIEYSLEDLKHYIDYIESESEKAKVDISGVRIYLGAYPDADKFNSGGKIKYPNQESILITPIAKNNGEEMAYFTRSNKVGGERYPVFTKGLGKELLTVNGFRTRKMNTGSMLPFLTVQDTTEDRSLTMNRGFVVPPPKNDDDFNSQN</sequence>
<name>A0A5J4ISM6_9FLAO</name>
<dbReference type="PROSITE" id="PS51257">
    <property type="entry name" value="PROKAR_LIPOPROTEIN"/>
    <property type="match status" value="1"/>
</dbReference>
<evidence type="ECO:0000313" key="3">
    <source>
        <dbReference type="Proteomes" id="UP000326509"/>
    </source>
</evidence>
<reference evidence="2 3" key="1">
    <citation type="submission" date="2019-08" db="EMBL/GenBank/DDBJ databases">
        <title>Draft genome sequence of Ulvibacter marinus type strain NBRC 109484.</title>
        <authorList>
            <person name="Kawano K."/>
            <person name="Ushijima N."/>
            <person name="Kihara M."/>
            <person name="Itoh H."/>
        </authorList>
    </citation>
    <scope>NUCLEOTIDE SEQUENCE [LARGE SCALE GENOMIC DNA]</scope>
    <source>
        <strain evidence="2 3">NBRC 109484</strain>
    </source>
</reference>
<dbReference type="Proteomes" id="UP000326509">
    <property type="component" value="Unassembled WGS sequence"/>
</dbReference>
<proteinExistence type="predicted"/>
<evidence type="ECO:0000256" key="1">
    <source>
        <dbReference type="SAM" id="SignalP"/>
    </source>
</evidence>
<organism evidence="2 3">
    <name type="scientific">Patiriisocius marinus</name>
    <dbReference type="NCBI Taxonomy" id="1397112"/>
    <lineage>
        <taxon>Bacteria</taxon>
        <taxon>Pseudomonadati</taxon>
        <taxon>Bacteroidota</taxon>
        <taxon>Flavobacteriia</taxon>
        <taxon>Flavobacteriales</taxon>
        <taxon>Flavobacteriaceae</taxon>
        <taxon>Patiriisocius</taxon>
    </lineage>
</organism>
<keyword evidence="1" id="KW-0732">Signal</keyword>
<dbReference type="OrthoDB" id="1440507at2"/>
<feature type="signal peptide" evidence="1">
    <location>
        <begin position="1"/>
        <end position="27"/>
    </location>
</feature>
<protein>
    <submittedName>
        <fullName evidence="2">Uncharacterized protein</fullName>
    </submittedName>
</protein>
<dbReference type="EMBL" id="BKCG01000014">
    <property type="protein sequence ID" value="GER61019.1"/>
    <property type="molecule type" value="Genomic_DNA"/>
</dbReference>
<feature type="chain" id="PRO_5023866018" evidence="1">
    <location>
        <begin position="28"/>
        <end position="227"/>
    </location>
</feature>